<sequence>MKPSKARLTQIFITYPQPGEQGKPGVPGIPGTDGTNEPGPVGPPGNRGQTGRPGKPGTPGEPGQDAVQLIGVPGPRGDCGPPGFPGPRGDPGTNGIPAAPGQEGAPGSAGDIGDPGDYGPRGPPGKKGPPGQDGGYCQCPPRDGTGVPVTAGPQILPPTWNTYQKSRKAQARIPTETYPSPEELSPPQYKQKPTTHETYGDYGEYRRSRTQYKDQPRAQTWRSPTLPMIDYVDSRESTRSRSPVRRVAAKKNAKTSNAIDFELRAK</sequence>
<name>A0A0B1SDV6_OESDE</name>
<dbReference type="GO" id="GO:0005581">
    <property type="term" value="C:collagen trimer"/>
    <property type="evidence" value="ECO:0007669"/>
    <property type="project" value="UniProtKB-KW"/>
</dbReference>
<feature type="compositionally biased region" description="Basic residues" evidence="2">
    <location>
        <begin position="242"/>
        <end position="253"/>
    </location>
</feature>
<feature type="region of interest" description="Disordered" evidence="2">
    <location>
        <begin position="1"/>
        <end position="218"/>
    </location>
</feature>
<gene>
    <name evidence="3" type="ORF">OESDEN_16803</name>
</gene>
<evidence type="ECO:0000256" key="2">
    <source>
        <dbReference type="SAM" id="MobiDB-lite"/>
    </source>
</evidence>
<feature type="region of interest" description="Disordered" evidence="2">
    <location>
        <begin position="234"/>
        <end position="266"/>
    </location>
</feature>
<protein>
    <submittedName>
        <fullName evidence="3">Collagen triple helix repeat protein</fullName>
    </submittedName>
</protein>
<evidence type="ECO:0000313" key="3">
    <source>
        <dbReference type="EMBL" id="KHJ83498.1"/>
    </source>
</evidence>
<evidence type="ECO:0000313" key="4">
    <source>
        <dbReference type="Proteomes" id="UP000053660"/>
    </source>
</evidence>
<dbReference type="AlphaFoldDB" id="A0A0B1SDV6"/>
<reference evidence="3 4" key="1">
    <citation type="submission" date="2014-03" db="EMBL/GenBank/DDBJ databases">
        <title>Draft genome of the hookworm Oesophagostomum dentatum.</title>
        <authorList>
            <person name="Mitreva M."/>
        </authorList>
    </citation>
    <scope>NUCLEOTIDE SEQUENCE [LARGE SCALE GENOMIC DNA]</scope>
    <source>
        <strain evidence="3 4">OD-Hann</strain>
    </source>
</reference>
<dbReference type="PANTHER" id="PTHR24637:SF380">
    <property type="entry name" value="COL_CUTICLE_N DOMAIN-CONTAINING PROTEIN"/>
    <property type="match status" value="1"/>
</dbReference>
<feature type="compositionally biased region" description="Low complexity" evidence="2">
    <location>
        <begin position="111"/>
        <end position="120"/>
    </location>
</feature>
<keyword evidence="4" id="KW-1185">Reference proteome</keyword>
<dbReference type="Proteomes" id="UP000053660">
    <property type="component" value="Unassembled WGS sequence"/>
</dbReference>
<dbReference type="EMBL" id="KN573170">
    <property type="protein sequence ID" value="KHJ83498.1"/>
    <property type="molecule type" value="Genomic_DNA"/>
</dbReference>
<proteinExistence type="predicted"/>
<keyword evidence="3" id="KW-0176">Collagen</keyword>
<dbReference type="OrthoDB" id="5983381at2759"/>
<accession>A0A0B1SDV6</accession>
<feature type="compositionally biased region" description="Basic and acidic residues" evidence="2">
    <location>
        <begin position="194"/>
        <end position="216"/>
    </location>
</feature>
<keyword evidence="1" id="KW-0677">Repeat</keyword>
<organism evidence="3 4">
    <name type="scientific">Oesophagostomum dentatum</name>
    <name type="common">Nodular worm</name>
    <dbReference type="NCBI Taxonomy" id="61180"/>
    <lineage>
        <taxon>Eukaryota</taxon>
        <taxon>Metazoa</taxon>
        <taxon>Ecdysozoa</taxon>
        <taxon>Nematoda</taxon>
        <taxon>Chromadorea</taxon>
        <taxon>Rhabditida</taxon>
        <taxon>Rhabditina</taxon>
        <taxon>Rhabditomorpha</taxon>
        <taxon>Strongyloidea</taxon>
        <taxon>Strongylidae</taxon>
        <taxon>Oesophagostomum</taxon>
    </lineage>
</organism>
<evidence type="ECO:0000256" key="1">
    <source>
        <dbReference type="ARBA" id="ARBA00022737"/>
    </source>
</evidence>
<dbReference type="PANTHER" id="PTHR24637">
    <property type="entry name" value="COLLAGEN"/>
    <property type="match status" value="1"/>
</dbReference>